<dbReference type="Pfam" id="PF13366">
    <property type="entry name" value="PDDEXK_3"/>
    <property type="match status" value="1"/>
</dbReference>
<name>A0A450T9X8_9GAMM</name>
<gene>
    <name evidence="1" type="ORF">BECKFW1821C_GA0114237_100424</name>
</gene>
<organism evidence="1">
    <name type="scientific">Candidatus Kentrum sp. FW</name>
    <dbReference type="NCBI Taxonomy" id="2126338"/>
    <lineage>
        <taxon>Bacteria</taxon>
        <taxon>Pseudomonadati</taxon>
        <taxon>Pseudomonadota</taxon>
        <taxon>Gammaproteobacteria</taxon>
        <taxon>Candidatus Kentrum</taxon>
    </lineage>
</organism>
<evidence type="ECO:0000313" key="1">
    <source>
        <dbReference type="EMBL" id="VFJ63503.1"/>
    </source>
</evidence>
<proteinExistence type="predicted"/>
<reference evidence="1" key="1">
    <citation type="submission" date="2019-02" db="EMBL/GenBank/DDBJ databases">
        <authorList>
            <person name="Gruber-Vodicka R. H."/>
            <person name="Seah K. B. B."/>
        </authorList>
    </citation>
    <scope>NUCLEOTIDE SEQUENCE</scope>
    <source>
        <strain evidence="1">BECK_BZ131</strain>
    </source>
</reference>
<dbReference type="EMBL" id="CAADFE010000004">
    <property type="protein sequence ID" value="VFJ63503.1"/>
    <property type="molecule type" value="Genomic_DNA"/>
</dbReference>
<dbReference type="NCBIfam" id="TIGR04256">
    <property type="entry name" value="GxxExxY"/>
    <property type="match status" value="1"/>
</dbReference>
<dbReference type="AlphaFoldDB" id="A0A450T9X8"/>
<protein>
    <submittedName>
        <fullName evidence="1">GxxExxY protein</fullName>
    </submittedName>
</protein>
<dbReference type="InterPro" id="IPR026350">
    <property type="entry name" value="GxxExxY"/>
</dbReference>
<sequence length="129" mass="14702">MRINELTQEIIGGAIEVHRALGPGLLESAYEMALCHELHLRHIPFQRQLALPLEYKGIHLDCGYRLDLIVADRAVVEVKAVERLLAVHEAQILTYLRLGGWHVGLLINFNVPVLREGIRRIVLDLDDRE</sequence>
<accession>A0A450T9X8</accession>